<dbReference type="SMART" id="SM00860">
    <property type="entry name" value="SMI1_KNR4"/>
    <property type="match status" value="1"/>
</dbReference>
<evidence type="ECO:0000313" key="3">
    <source>
        <dbReference type="Proteomes" id="UP000464178"/>
    </source>
</evidence>
<dbReference type="InterPro" id="IPR037883">
    <property type="entry name" value="Knr4/Smi1-like_sf"/>
</dbReference>
<dbReference type="InterPro" id="IPR018958">
    <property type="entry name" value="Knr4/Smi1-like_dom"/>
</dbReference>
<dbReference type="Proteomes" id="UP000464178">
    <property type="component" value="Chromosome"/>
</dbReference>
<evidence type="ECO:0000313" key="2">
    <source>
        <dbReference type="EMBL" id="VTR97283.1"/>
    </source>
</evidence>
<evidence type="ECO:0000259" key="1">
    <source>
        <dbReference type="SMART" id="SM00860"/>
    </source>
</evidence>
<feature type="domain" description="Knr4/Smi1-like" evidence="1">
    <location>
        <begin position="28"/>
        <end position="180"/>
    </location>
</feature>
<keyword evidence="3" id="KW-1185">Reference proteome</keyword>
<name>A0A6P2D8L7_9BACT</name>
<reference evidence="2 3" key="1">
    <citation type="submission" date="2019-05" db="EMBL/GenBank/DDBJ databases">
        <authorList>
            <consortium name="Science for Life Laboratories"/>
        </authorList>
    </citation>
    <scope>NUCLEOTIDE SEQUENCE [LARGE SCALE GENOMIC DNA]</scope>
    <source>
        <strain evidence="2">Soil9</strain>
    </source>
</reference>
<proteinExistence type="predicted"/>
<organism evidence="2 3">
    <name type="scientific">Gemmata massiliana</name>
    <dbReference type="NCBI Taxonomy" id="1210884"/>
    <lineage>
        <taxon>Bacteria</taxon>
        <taxon>Pseudomonadati</taxon>
        <taxon>Planctomycetota</taxon>
        <taxon>Planctomycetia</taxon>
        <taxon>Gemmatales</taxon>
        <taxon>Gemmataceae</taxon>
        <taxon>Gemmata</taxon>
    </lineage>
</organism>
<sequence length="225" mass="25201">MDYPSLLETVLGHLEELGVTYLATSGELVTDEVLESAEASMKIRLPAELREFYQTVGDGFSFFWESDSGDPKTPWGSLPVPSLSSLVKMYTGWRGLVLYSPERAEEYGFPHTKDPALAKHTAARMWHWLPIIAEENGDAICLDLGAPGCPVVFDQHDWMDGGSGDNGHPLGANWREFLIGWGSVCFQMPKDLYWPWCFRPGGVAWDGEHFHSRFRVAELAKLHNA</sequence>
<gene>
    <name evidence="2" type="ORF">SOIL9_07980</name>
</gene>
<dbReference type="KEGG" id="gms:SOIL9_07980"/>
<protein>
    <submittedName>
        <fullName evidence="2">: SMI1_KNR4</fullName>
    </submittedName>
</protein>
<dbReference type="EMBL" id="LR593886">
    <property type="protein sequence ID" value="VTR97283.1"/>
    <property type="molecule type" value="Genomic_DNA"/>
</dbReference>
<dbReference type="Gene3D" id="3.40.1580.10">
    <property type="entry name" value="SMI1/KNR4-like"/>
    <property type="match status" value="1"/>
</dbReference>
<dbReference type="SUPFAM" id="SSF160631">
    <property type="entry name" value="SMI1/KNR4-like"/>
    <property type="match status" value="1"/>
</dbReference>
<dbReference type="Pfam" id="PF09346">
    <property type="entry name" value="SMI1_KNR4"/>
    <property type="match status" value="1"/>
</dbReference>
<dbReference type="AlphaFoldDB" id="A0A6P2D8L7"/>
<accession>A0A6P2D8L7</accession>